<feature type="region of interest" description="Disordered" evidence="2">
    <location>
        <begin position="1"/>
        <end position="35"/>
    </location>
</feature>
<dbReference type="AlphaFoldDB" id="A0A1E1WMS7"/>
<accession>A0A1E1WMS7</accession>
<dbReference type="OrthoDB" id="9990035at2759"/>
<name>A0A1E1WMS7_PECGO</name>
<feature type="coiled-coil region" evidence="1">
    <location>
        <begin position="48"/>
        <end position="75"/>
    </location>
</feature>
<proteinExistence type="predicted"/>
<evidence type="ECO:0000256" key="2">
    <source>
        <dbReference type="SAM" id="MobiDB-lite"/>
    </source>
</evidence>
<protein>
    <submittedName>
        <fullName evidence="3">Uncharacterized protein</fullName>
    </submittedName>
</protein>
<evidence type="ECO:0000313" key="3">
    <source>
        <dbReference type="EMBL" id="JAT88310.1"/>
    </source>
</evidence>
<sequence>LKLANEVKTKREGEEWSPERSNEIEEHRPNEHPQMHKLRHNRMMHSQLSHLTHSHARLEEQQQNLQAQLTDLQHRLDSYQQPNWNLLSAKVDLIELEASVIRKEVKNNTQKMSDFDKVHSSILELR</sequence>
<feature type="compositionally biased region" description="Basic and acidic residues" evidence="2">
    <location>
        <begin position="1"/>
        <end position="34"/>
    </location>
</feature>
<feature type="non-terminal residue" evidence="3">
    <location>
        <position position="126"/>
    </location>
</feature>
<organism evidence="3">
    <name type="scientific">Pectinophora gossypiella</name>
    <name type="common">Cotton pink bollworm</name>
    <name type="synonym">Depressaria gossypiella</name>
    <dbReference type="NCBI Taxonomy" id="13191"/>
    <lineage>
        <taxon>Eukaryota</taxon>
        <taxon>Metazoa</taxon>
        <taxon>Ecdysozoa</taxon>
        <taxon>Arthropoda</taxon>
        <taxon>Hexapoda</taxon>
        <taxon>Insecta</taxon>
        <taxon>Pterygota</taxon>
        <taxon>Neoptera</taxon>
        <taxon>Endopterygota</taxon>
        <taxon>Lepidoptera</taxon>
        <taxon>Glossata</taxon>
        <taxon>Ditrysia</taxon>
        <taxon>Gelechioidea</taxon>
        <taxon>Gelechiidae</taxon>
        <taxon>Apatetrinae</taxon>
        <taxon>Pectinophora</taxon>
    </lineage>
</organism>
<evidence type="ECO:0000256" key="1">
    <source>
        <dbReference type="SAM" id="Coils"/>
    </source>
</evidence>
<gene>
    <name evidence="3" type="ORF">g.2624</name>
</gene>
<feature type="non-terminal residue" evidence="3">
    <location>
        <position position="1"/>
    </location>
</feature>
<dbReference type="EMBL" id="GDQN01002744">
    <property type="protein sequence ID" value="JAT88310.1"/>
    <property type="molecule type" value="Transcribed_RNA"/>
</dbReference>
<reference evidence="3" key="1">
    <citation type="submission" date="2015-09" db="EMBL/GenBank/DDBJ databases">
        <title>De novo assembly of Pectinophora gossypiella (Pink Bollworm) gut transcriptome.</title>
        <authorList>
            <person name="Tassone E.E."/>
        </authorList>
    </citation>
    <scope>NUCLEOTIDE SEQUENCE</scope>
</reference>
<keyword evidence="1" id="KW-0175">Coiled coil</keyword>